<evidence type="ECO:0000256" key="10">
    <source>
        <dbReference type="ARBA" id="ARBA00023034"/>
    </source>
</evidence>
<keyword evidence="5" id="KW-1003">Cell membrane</keyword>
<evidence type="ECO:0000256" key="15">
    <source>
        <dbReference type="SAM" id="MobiDB-lite"/>
    </source>
</evidence>
<evidence type="ECO:0000256" key="3">
    <source>
        <dbReference type="ARBA" id="ARBA00004651"/>
    </source>
</evidence>
<evidence type="ECO:0000256" key="11">
    <source>
        <dbReference type="ARBA" id="ARBA00023136"/>
    </source>
</evidence>
<dbReference type="EMBL" id="JAEAOA010000708">
    <property type="protein sequence ID" value="KAK3593933.1"/>
    <property type="molecule type" value="Genomic_DNA"/>
</dbReference>
<reference evidence="17" key="1">
    <citation type="journal article" date="2021" name="Genome Biol. Evol.">
        <title>A High-Quality Reference Genome for a Parasitic Bivalve with Doubly Uniparental Inheritance (Bivalvia: Unionida).</title>
        <authorList>
            <person name="Smith C.H."/>
        </authorList>
    </citation>
    <scope>NUCLEOTIDE SEQUENCE</scope>
    <source>
        <strain evidence="17">CHS0354</strain>
    </source>
</reference>
<feature type="region of interest" description="Disordered" evidence="15">
    <location>
        <begin position="1"/>
        <end position="23"/>
    </location>
</feature>
<dbReference type="GO" id="GO:0005886">
    <property type="term" value="C:plasma membrane"/>
    <property type="evidence" value="ECO:0007669"/>
    <property type="project" value="UniProtKB-SubCell"/>
</dbReference>
<keyword evidence="9 16" id="KW-1133">Transmembrane helix</keyword>
<keyword evidence="11 16" id="KW-0472">Membrane</keyword>
<evidence type="ECO:0000256" key="9">
    <source>
        <dbReference type="ARBA" id="ARBA00022989"/>
    </source>
</evidence>
<protein>
    <recommendedName>
        <fullName evidence="4">Protein YIPF3</fullName>
    </recommendedName>
    <alternativeName>
        <fullName evidence="14">YIP1 family member 3</fullName>
    </alternativeName>
</protein>
<dbReference type="Proteomes" id="UP001195483">
    <property type="component" value="Unassembled WGS sequence"/>
</dbReference>
<accession>A0AAE0SM33</accession>
<evidence type="ECO:0000256" key="1">
    <source>
        <dbReference type="ARBA" id="ARBA00004257"/>
    </source>
</evidence>
<feature type="transmembrane region" description="Helical" evidence="16">
    <location>
        <begin position="168"/>
        <end position="191"/>
    </location>
</feature>
<evidence type="ECO:0000256" key="12">
    <source>
        <dbReference type="ARBA" id="ARBA00023180"/>
    </source>
</evidence>
<comment type="subcellular location">
    <subcellularLocation>
        <location evidence="3">Cell membrane</location>
        <topology evidence="3">Multi-pass membrane protein</topology>
    </subcellularLocation>
    <subcellularLocation>
        <location evidence="2">Cytoplasm</location>
    </subcellularLocation>
    <subcellularLocation>
        <location evidence="1">Golgi apparatus</location>
        <location evidence="1">cis-Golgi network membrane</location>
        <topology evidence="1">Multi-pass membrane protein</topology>
    </subcellularLocation>
</comment>
<evidence type="ECO:0000256" key="5">
    <source>
        <dbReference type="ARBA" id="ARBA00022475"/>
    </source>
</evidence>
<evidence type="ECO:0000256" key="7">
    <source>
        <dbReference type="ARBA" id="ARBA00022692"/>
    </source>
</evidence>
<feature type="region of interest" description="Disordered" evidence="15">
    <location>
        <begin position="38"/>
        <end position="65"/>
    </location>
</feature>
<keyword evidence="12" id="KW-0325">Glycoprotein</keyword>
<evidence type="ECO:0000256" key="6">
    <source>
        <dbReference type="ARBA" id="ARBA00022490"/>
    </source>
</evidence>
<evidence type="ECO:0000256" key="8">
    <source>
        <dbReference type="ARBA" id="ARBA00022782"/>
    </source>
</evidence>
<keyword evidence="8" id="KW-0221">Differentiation</keyword>
<proteinExistence type="predicted"/>
<evidence type="ECO:0000256" key="4">
    <source>
        <dbReference type="ARBA" id="ARBA00015622"/>
    </source>
</evidence>
<feature type="transmembrane region" description="Helical" evidence="16">
    <location>
        <begin position="231"/>
        <end position="252"/>
    </location>
</feature>
<keyword evidence="6" id="KW-0963">Cytoplasm</keyword>
<organism evidence="17 18">
    <name type="scientific">Potamilus streckersoni</name>
    <dbReference type="NCBI Taxonomy" id="2493646"/>
    <lineage>
        <taxon>Eukaryota</taxon>
        <taxon>Metazoa</taxon>
        <taxon>Spiralia</taxon>
        <taxon>Lophotrochozoa</taxon>
        <taxon>Mollusca</taxon>
        <taxon>Bivalvia</taxon>
        <taxon>Autobranchia</taxon>
        <taxon>Heteroconchia</taxon>
        <taxon>Palaeoheterodonta</taxon>
        <taxon>Unionida</taxon>
        <taxon>Unionoidea</taxon>
        <taxon>Unionidae</taxon>
        <taxon>Ambleminae</taxon>
        <taxon>Lampsilini</taxon>
        <taxon>Potamilus</taxon>
    </lineage>
</organism>
<evidence type="ECO:0000256" key="2">
    <source>
        <dbReference type="ARBA" id="ARBA00004496"/>
    </source>
</evidence>
<dbReference type="GO" id="GO:0005794">
    <property type="term" value="C:Golgi apparatus"/>
    <property type="evidence" value="ECO:0007669"/>
    <property type="project" value="UniProtKB-SubCell"/>
</dbReference>
<comment type="function">
    <text evidence="13">Involved in the maintenance of the Golgi structure. May play a role in hematopoiesis.</text>
</comment>
<evidence type="ECO:0000256" key="16">
    <source>
        <dbReference type="SAM" id="Phobius"/>
    </source>
</evidence>
<feature type="transmembrane region" description="Helical" evidence="16">
    <location>
        <begin position="264"/>
        <end position="284"/>
    </location>
</feature>
<dbReference type="InterPro" id="IPR051521">
    <property type="entry name" value="tRNA_Mod/Golgi_Maint"/>
</dbReference>
<feature type="transmembrane region" description="Helical" evidence="16">
    <location>
        <begin position="203"/>
        <end position="225"/>
    </location>
</feature>
<gene>
    <name evidence="17" type="ORF">CHS0354_011539</name>
</gene>
<feature type="transmembrane region" description="Helical" evidence="16">
    <location>
        <begin position="138"/>
        <end position="156"/>
    </location>
</feature>
<evidence type="ECO:0000313" key="17">
    <source>
        <dbReference type="EMBL" id="KAK3593933.1"/>
    </source>
</evidence>
<dbReference type="PANTHER" id="PTHR15627">
    <property type="entry name" value="NATURAL KILLER CELL-SPECIFIC ANTIGEN KLIP1"/>
    <property type="match status" value="1"/>
</dbReference>
<keyword evidence="7 16" id="KW-0812">Transmembrane</keyword>
<dbReference type="GO" id="GO:0030154">
    <property type="term" value="P:cell differentiation"/>
    <property type="evidence" value="ECO:0007669"/>
    <property type="project" value="UniProtKB-KW"/>
</dbReference>
<sequence length="334" mass="38326">MGENSVKVKMADTSTWRNQESKHPAVVDLDDMEMEIVDKDDSDYETNFSDSRPPQQSQQKSKEGVYLEDMRKRFQDNVTSMMWQAGSQQAKKAWSIYGNIDILRPYFNVEPHEVRSRLMYSLFPQKPTDHRQRVPRELYGPLMVIFTMIALLLLQMKTADHKVEEGTLMGTAFGVCFSYWIGASSFVWFLCYVCNCHMTMLQILSMMGYGLFGHCIVIFLGTIIHTSHDHLFFYILWAVFGGISTLRMVCIVISRTHGQTQRMFIGGAIAALHLLFLLYLHFAYHQVVEDLSQVFDHMPAINHPAPQSLPQTLTETIVEQAVQGNNSVQHIVRS</sequence>
<keyword evidence="10" id="KW-0333">Golgi apparatus</keyword>
<comment type="caution">
    <text evidence="17">The sequence shown here is derived from an EMBL/GenBank/DDBJ whole genome shotgun (WGS) entry which is preliminary data.</text>
</comment>
<keyword evidence="18" id="KW-1185">Reference proteome</keyword>
<dbReference type="PANTHER" id="PTHR15627:SF14">
    <property type="entry name" value="PROTEIN YIPF3"/>
    <property type="match status" value="1"/>
</dbReference>
<dbReference type="AlphaFoldDB" id="A0AAE0SM33"/>
<reference evidence="17" key="2">
    <citation type="journal article" date="2021" name="Genome Biol. Evol.">
        <title>Developing a high-quality reference genome for a parasitic bivalve with doubly uniparental inheritance (Bivalvia: Unionida).</title>
        <authorList>
            <person name="Smith C.H."/>
        </authorList>
    </citation>
    <scope>NUCLEOTIDE SEQUENCE</scope>
    <source>
        <strain evidence="17">CHS0354</strain>
        <tissue evidence="17">Mantle</tissue>
    </source>
</reference>
<evidence type="ECO:0000256" key="13">
    <source>
        <dbReference type="ARBA" id="ARBA00024809"/>
    </source>
</evidence>
<evidence type="ECO:0000256" key="14">
    <source>
        <dbReference type="ARBA" id="ARBA00032951"/>
    </source>
</evidence>
<reference evidence="17" key="3">
    <citation type="submission" date="2023-05" db="EMBL/GenBank/DDBJ databases">
        <authorList>
            <person name="Smith C.H."/>
        </authorList>
    </citation>
    <scope>NUCLEOTIDE SEQUENCE</scope>
    <source>
        <strain evidence="17">CHS0354</strain>
        <tissue evidence="17">Mantle</tissue>
    </source>
</reference>
<evidence type="ECO:0000313" key="18">
    <source>
        <dbReference type="Proteomes" id="UP001195483"/>
    </source>
</evidence>
<name>A0AAE0SM33_9BIVA</name>